<dbReference type="Proteomes" id="UP001143910">
    <property type="component" value="Unassembled WGS sequence"/>
</dbReference>
<evidence type="ECO:0000313" key="1">
    <source>
        <dbReference type="EMBL" id="KAJ2978200.1"/>
    </source>
</evidence>
<proteinExistence type="predicted"/>
<gene>
    <name evidence="1" type="ORF">NQ176_g3956</name>
</gene>
<sequence length="578" mass="64582">MPPNTQPVCDNCRLRKTKCDRASPCSTCVSCDLPCYYRHSLQRRGPKGGKGRRLNLIKQGIPKAEGLEEYGAEPATPFGLDTRSLSHLDISTVGPLSAASSSPLPSPSVSPSIQSTLADHVEIFMAHLFPVMPVIDEMQLRADSLTPDSLSPSRYALLLALAAVTRIQLLLDQQPETIDHTIEQQFNFSRGYGATGVQFLAAAEAARQQINISESMSEDAILTSFFLFVCYGNLEKHNQAWFYLNQSVSIAILLEIDNETPESVAGLSDLDIDRRRRIFWLLFISERTYALQRKRPVLFRRTVPKPEVFYSQYPIIMDDFVNHVSMFESLSPALYDWQPGTTNGTNIGSLSRKIIQAVSAVQPQNSLLESQQFDTLITQHWLRVVMWKLGRGIVSNTNYNSEWPPSSLPFDAGRSIMSSLTTVSTASKNRHGISIEQKLFDIGMSLIDVAPSTVVEAIALGPQDLLGAIFGTLTCIRGRESHFLPKLLQYSEERIGLTRLGWGKDMQLSLLPFEPEPEPEQRRCEELPATDLLDTLESHAPNDIIYEEFDMDKSVPIFMDDNSDAQSLATLYSQNTAW</sequence>
<name>A0ACC1NFU8_9HYPO</name>
<keyword evidence="2" id="KW-1185">Reference proteome</keyword>
<organism evidence="1 2">
    <name type="scientific">Zarea fungicola</name>
    <dbReference type="NCBI Taxonomy" id="93591"/>
    <lineage>
        <taxon>Eukaryota</taxon>
        <taxon>Fungi</taxon>
        <taxon>Dikarya</taxon>
        <taxon>Ascomycota</taxon>
        <taxon>Pezizomycotina</taxon>
        <taxon>Sordariomycetes</taxon>
        <taxon>Hypocreomycetidae</taxon>
        <taxon>Hypocreales</taxon>
        <taxon>Cordycipitaceae</taxon>
        <taxon>Zarea</taxon>
    </lineage>
</organism>
<reference evidence="1" key="1">
    <citation type="submission" date="2022-08" db="EMBL/GenBank/DDBJ databases">
        <title>Genome Sequence of Lecanicillium fungicola.</title>
        <authorList>
            <person name="Buettner E."/>
        </authorList>
    </citation>
    <scope>NUCLEOTIDE SEQUENCE</scope>
    <source>
        <strain evidence="1">Babe33</strain>
    </source>
</reference>
<protein>
    <submittedName>
        <fullName evidence="1">Uncharacterized protein</fullName>
    </submittedName>
</protein>
<dbReference type="EMBL" id="JANJQO010000399">
    <property type="protein sequence ID" value="KAJ2978200.1"/>
    <property type="molecule type" value="Genomic_DNA"/>
</dbReference>
<comment type="caution">
    <text evidence="1">The sequence shown here is derived from an EMBL/GenBank/DDBJ whole genome shotgun (WGS) entry which is preliminary data.</text>
</comment>
<accession>A0ACC1NFU8</accession>
<evidence type="ECO:0000313" key="2">
    <source>
        <dbReference type="Proteomes" id="UP001143910"/>
    </source>
</evidence>